<proteinExistence type="predicted"/>
<sequence>MLTQMLQLILHSQTINNTPLNQENKMLTKGKLGMRTTED</sequence>
<evidence type="ECO:0000313" key="1">
    <source>
        <dbReference type="EMBL" id="SVD15891.1"/>
    </source>
</evidence>
<gene>
    <name evidence="1" type="ORF">METZ01_LOCUS368745</name>
</gene>
<dbReference type="EMBL" id="UINC01133136">
    <property type="protein sequence ID" value="SVD15891.1"/>
    <property type="molecule type" value="Genomic_DNA"/>
</dbReference>
<accession>A0A382T3N3</accession>
<name>A0A382T3N3_9ZZZZ</name>
<reference evidence="1" key="1">
    <citation type="submission" date="2018-05" db="EMBL/GenBank/DDBJ databases">
        <authorList>
            <person name="Lanie J.A."/>
            <person name="Ng W.-L."/>
            <person name="Kazmierczak K.M."/>
            <person name="Andrzejewski T.M."/>
            <person name="Davidsen T.M."/>
            <person name="Wayne K.J."/>
            <person name="Tettelin H."/>
            <person name="Glass J.I."/>
            <person name="Rusch D."/>
            <person name="Podicherti R."/>
            <person name="Tsui H.-C.T."/>
            <person name="Winkler M.E."/>
        </authorList>
    </citation>
    <scope>NUCLEOTIDE SEQUENCE</scope>
</reference>
<organism evidence="1">
    <name type="scientific">marine metagenome</name>
    <dbReference type="NCBI Taxonomy" id="408172"/>
    <lineage>
        <taxon>unclassified sequences</taxon>
        <taxon>metagenomes</taxon>
        <taxon>ecological metagenomes</taxon>
    </lineage>
</organism>
<dbReference type="AlphaFoldDB" id="A0A382T3N3"/>
<protein>
    <submittedName>
        <fullName evidence="1">Uncharacterized protein</fullName>
    </submittedName>
</protein>